<dbReference type="InterPro" id="IPR036291">
    <property type="entry name" value="NAD(P)-bd_dom_sf"/>
</dbReference>
<comment type="similarity">
    <text evidence="1">Belongs to the NAD(P)-dependent epimerase/dehydratase family.</text>
</comment>
<sequence length="330" mass="37553">MERLFLTGGSGFIGINVMECFLKAGIQVYNYDCCNVADCVEAYFGQLGGDYHFIQGDILDGERLRLSLGESGADTVIHMAVITVTEDREKNDTRHIFDVNCKGTLNMLDASVAAGIRRFLYVSSIAAYGTTAYKADILTEEMENLNPENLYQISKFTSEKLALRYQYLHHMDITCARLGDVFGPWERPTRFRDKMSAPCITLKYAMDGIQAVLKRPNRTSWVYSRDIAGALFWLAGRSPEWDVYNLSSGSIWSIADWCQALCSYYPGFKWRLAGREEESNVFYHGIRDNAPMSVSRLCESGYTPQYDMEKAMKDYIAWAEEYPQMFGKVK</sequence>
<dbReference type="GeneID" id="93161565"/>
<dbReference type="PANTHER" id="PTHR43000">
    <property type="entry name" value="DTDP-D-GLUCOSE 4,6-DEHYDRATASE-RELATED"/>
    <property type="match status" value="1"/>
</dbReference>
<evidence type="ECO:0000259" key="2">
    <source>
        <dbReference type="Pfam" id="PF01370"/>
    </source>
</evidence>
<protein>
    <recommendedName>
        <fullName evidence="2">NAD-dependent epimerase/dehydratase domain-containing protein</fullName>
    </recommendedName>
</protein>
<dbReference type="PATRIC" id="fig|742734.4.peg.4360"/>
<dbReference type="Proteomes" id="UP000037392">
    <property type="component" value="Unassembled WGS sequence"/>
</dbReference>
<name>A0A0J9BWP1_9FIRM</name>
<dbReference type="SUPFAM" id="SSF51735">
    <property type="entry name" value="NAD(P)-binding Rossmann-fold domains"/>
    <property type="match status" value="1"/>
</dbReference>
<dbReference type="RefSeq" id="WP_007863614.1">
    <property type="nucleotide sequence ID" value="NZ_KQ235881.1"/>
</dbReference>
<dbReference type="OrthoDB" id="9811743at2"/>
<gene>
    <name evidence="3" type="ORF">HMPREF9470_04071</name>
</gene>
<dbReference type="EMBL" id="ADLK01000029">
    <property type="protein sequence ID" value="KMW16571.1"/>
    <property type="molecule type" value="Genomic_DNA"/>
</dbReference>
<accession>A0A0J9BWP1</accession>
<evidence type="ECO:0000313" key="4">
    <source>
        <dbReference type="Proteomes" id="UP000037392"/>
    </source>
</evidence>
<dbReference type="Pfam" id="PF01370">
    <property type="entry name" value="Epimerase"/>
    <property type="match status" value="1"/>
</dbReference>
<evidence type="ECO:0000313" key="3">
    <source>
        <dbReference type="EMBL" id="KMW16571.1"/>
    </source>
</evidence>
<dbReference type="Gene3D" id="3.40.50.720">
    <property type="entry name" value="NAD(P)-binding Rossmann-like Domain"/>
    <property type="match status" value="1"/>
</dbReference>
<dbReference type="AlphaFoldDB" id="A0A0J9BWP1"/>
<dbReference type="InterPro" id="IPR001509">
    <property type="entry name" value="Epimerase_deHydtase"/>
</dbReference>
<reference evidence="3 4" key="1">
    <citation type="submission" date="2011-04" db="EMBL/GenBank/DDBJ databases">
        <title>The Genome Sequence of Clostridium citroniae WAL-19142.</title>
        <authorList>
            <consortium name="The Broad Institute Genome Sequencing Platform"/>
            <person name="Earl A."/>
            <person name="Ward D."/>
            <person name="Feldgarden M."/>
            <person name="Gevers D."/>
            <person name="Warren Y.A."/>
            <person name="Tyrrell K.L."/>
            <person name="Citron D.M."/>
            <person name="Goldstein E.J."/>
            <person name="Daigneault M."/>
            <person name="Allen-Vercoe E."/>
            <person name="Young S.K."/>
            <person name="Zeng Q."/>
            <person name="Gargeya S."/>
            <person name="Fitzgerald M."/>
            <person name="Haas B."/>
            <person name="Abouelleil A."/>
            <person name="Alvarado L."/>
            <person name="Arachchi H.M."/>
            <person name="Berlin A."/>
            <person name="Brown A."/>
            <person name="Chapman S.B."/>
            <person name="Chen Z."/>
            <person name="Dunbar C."/>
            <person name="Freedman E."/>
            <person name="Gearin G."/>
            <person name="Gellesch M."/>
            <person name="Goldberg J."/>
            <person name="Griggs A."/>
            <person name="Gujja S."/>
            <person name="Heilman E.R."/>
            <person name="Heiman D."/>
            <person name="Howarth C."/>
            <person name="Larson L."/>
            <person name="Lui A."/>
            <person name="MacDonald P.J."/>
            <person name="Mehta T."/>
            <person name="Montmayeur A."/>
            <person name="Murphy C."/>
            <person name="Neiman D."/>
            <person name="Pearson M."/>
            <person name="Priest M."/>
            <person name="Roberts A."/>
            <person name="Saif S."/>
            <person name="Shea T."/>
            <person name="Shenoy N."/>
            <person name="Sisk P."/>
            <person name="Stolte C."/>
            <person name="Sykes S."/>
            <person name="White J."/>
            <person name="Yandava C."/>
            <person name="Wortman J."/>
            <person name="Nusbaum C."/>
            <person name="Birren B."/>
        </authorList>
    </citation>
    <scope>NUCLEOTIDE SEQUENCE [LARGE SCALE GENOMIC DNA]</scope>
    <source>
        <strain evidence="3 4">WAL-19142</strain>
    </source>
</reference>
<proteinExistence type="inferred from homology"/>
<evidence type="ECO:0000256" key="1">
    <source>
        <dbReference type="ARBA" id="ARBA00007637"/>
    </source>
</evidence>
<feature type="domain" description="NAD-dependent epimerase/dehydratase" evidence="2">
    <location>
        <begin position="5"/>
        <end position="246"/>
    </location>
</feature>
<comment type="caution">
    <text evidence="3">The sequence shown here is derived from an EMBL/GenBank/DDBJ whole genome shotgun (WGS) entry which is preliminary data.</text>
</comment>
<organism evidence="3 4">
    <name type="scientific">[Clostridium] citroniae WAL-19142</name>
    <dbReference type="NCBI Taxonomy" id="742734"/>
    <lineage>
        <taxon>Bacteria</taxon>
        <taxon>Bacillati</taxon>
        <taxon>Bacillota</taxon>
        <taxon>Clostridia</taxon>
        <taxon>Lachnospirales</taxon>
        <taxon>Lachnospiraceae</taxon>
        <taxon>Enterocloster</taxon>
    </lineage>
</organism>